<protein>
    <submittedName>
        <fullName evidence="6">Rieske 2Fe-2S domain-containing protein</fullName>
    </submittedName>
</protein>
<keyword evidence="7" id="KW-1185">Reference proteome</keyword>
<sequence>MNDSEIGPTLLSMPDNSSQSVTLEGRSLILAKRRGDFFLFENNCPHANETMDPLGGSLSDESGDLLRCQRHGAEFLTDTGECVAGPCMGESLTPIAFTIAGGQIYLD</sequence>
<dbReference type="Gene3D" id="2.102.10.10">
    <property type="entry name" value="Rieske [2Fe-2S] iron-sulphur domain"/>
    <property type="match status" value="1"/>
</dbReference>
<dbReference type="Proteomes" id="UP001626537">
    <property type="component" value="Chromosome"/>
</dbReference>
<evidence type="ECO:0000256" key="1">
    <source>
        <dbReference type="ARBA" id="ARBA00022714"/>
    </source>
</evidence>
<evidence type="ECO:0000256" key="4">
    <source>
        <dbReference type="ARBA" id="ARBA00023014"/>
    </source>
</evidence>
<evidence type="ECO:0000256" key="3">
    <source>
        <dbReference type="ARBA" id="ARBA00023004"/>
    </source>
</evidence>
<dbReference type="PROSITE" id="PS51296">
    <property type="entry name" value="RIESKE"/>
    <property type="match status" value="1"/>
</dbReference>
<evidence type="ECO:0000313" key="6">
    <source>
        <dbReference type="EMBL" id="WOJ95219.1"/>
    </source>
</evidence>
<dbReference type="PANTHER" id="PTHR40261:SF1">
    <property type="entry name" value="RIESKE DOMAIN-CONTAINING PROTEIN"/>
    <property type="match status" value="1"/>
</dbReference>
<name>A0ABZ0I8U2_9GAMM</name>
<dbReference type="SUPFAM" id="SSF50022">
    <property type="entry name" value="ISP domain"/>
    <property type="match status" value="1"/>
</dbReference>
<keyword evidence="3" id="KW-0408">Iron</keyword>
<keyword evidence="4" id="KW-0411">Iron-sulfur</keyword>
<dbReference type="Pfam" id="PF00355">
    <property type="entry name" value="Rieske"/>
    <property type="match status" value="1"/>
</dbReference>
<dbReference type="RefSeq" id="WP_407349854.1">
    <property type="nucleotide sequence ID" value="NZ_CP136864.1"/>
</dbReference>
<proteinExistence type="predicted"/>
<organism evidence="6 7">
    <name type="scientific">Congregibacter variabilis</name>
    <dbReference type="NCBI Taxonomy" id="3081200"/>
    <lineage>
        <taxon>Bacteria</taxon>
        <taxon>Pseudomonadati</taxon>
        <taxon>Pseudomonadota</taxon>
        <taxon>Gammaproteobacteria</taxon>
        <taxon>Cellvibrionales</taxon>
        <taxon>Halieaceae</taxon>
        <taxon>Congregibacter</taxon>
    </lineage>
</organism>
<dbReference type="CDD" id="cd03467">
    <property type="entry name" value="Rieske"/>
    <property type="match status" value="1"/>
</dbReference>
<dbReference type="EMBL" id="CP136864">
    <property type="protein sequence ID" value="WOJ95219.1"/>
    <property type="molecule type" value="Genomic_DNA"/>
</dbReference>
<gene>
    <name evidence="6" type="ORF">R0135_08605</name>
</gene>
<dbReference type="PANTHER" id="PTHR40261">
    <property type="match status" value="1"/>
</dbReference>
<dbReference type="InterPro" id="IPR017941">
    <property type="entry name" value="Rieske_2Fe-2S"/>
</dbReference>
<evidence type="ECO:0000259" key="5">
    <source>
        <dbReference type="PROSITE" id="PS51296"/>
    </source>
</evidence>
<keyword evidence="1" id="KW-0001">2Fe-2S</keyword>
<feature type="domain" description="Rieske" evidence="5">
    <location>
        <begin position="5"/>
        <end position="106"/>
    </location>
</feature>
<keyword evidence="2" id="KW-0479">Metal-binding</keyword>
<evidence type="ECO:0000256" key="2">
    <source>
        <dbReference type="ARBA" id="ARBA00022723"/>
    </source>
</evidence>
<evidence type="ECO:0000313" key="7">
    <source>
        <dbReference type="Proteomes" id="UP001626537"/>
    </source>
</evidence>
<accession>A0ABZ0I8U2</accession>
<reference evidence="6 7" key="1">
    <citation type="submission" date="2023-10" db="EMBL/GenBank/DDBJ databases">
        <title>Two novel species belonging to the OM43/NOR5 clade.</title>
        <authorList>
            <person name="Park M."/>
        </authorList>
    </citation>
    <scope>NUCLEOTIDE SEQUENCE [LARGE SCALE GENOMIC DNA]</scope>
    <source>
        <strain evidence="6 7">IMCC43200</strain>
    </source>
</reference>
<dbReference type="InterPro" id="IPR036922">
    <property type="entry name" value="Rieske_2Fe-2S_sf"/>
</dbReference>